<dbReference type="SUPFAM" id="SSF56112">
    <property type="entry name" value="Protein kinase-like (PK-like)"/>
    <property type="match status" value="1"/>
</dbReference>
<comment type="caution">
    <text evidence="1">The sequence shown here is derived from an EMBL/GenBank/DDBJ whole genome shotgun (WGS) entry which is preliminary data.</text>
</comment>
<evidence type="ECO:0000313" key="1">
    <source>
        <dbReference type="EMBL" id="TLX64587.1"/>
    </source>
</evidence>
<dbReference type="Gene3D" id="1.10.510.10">
    <property type="entry name" value="Transferase(Phosphotransferase) domain 1"/>
    <property type="match status" value="1"/>
</dbReference>
<name>A0A5R9QH88_9GAMM</name>
<organism evidence="1 2">
    <name type="scientific">Stutzerimonas nosocomialis</name>
    <dbReference type="NCBI Taxonomy" id="1056496"/>
    <lineage>
        <taxon>Bacteria</taxon>
        <taxon>Pseudomonadati</taxon>
        <taxon>Pseudomonadota</taxon>
        <taxon>Gammaproteobacteria</taxon>
        <taxon>Pseudomonadales</taxon>
        <taxon>Pseudomonadaceae</taxon>
        <taxon>Stutzerimonas</taxon>
    </lineage>
</organism>
<sequence>MLVGARILEKDSFGPKVYALNNGEILKVFRRKRMFSSTLLRPSSQRFYDNAVGLSALGIPTVTPLACYRLDDARRTAVRYQPLPGETLSDRLRHSPEQWRDILPPLASFINQLHAQGVYFRSLHAGNIVITANGEFGLIDVADMRLRRRPLSKALIRRNREHFEKHARKERLPLEPGTLWAACERAQATRLPASS</sequence>
<keyword evidence="2" id="KW-1185">Reference proteome</keyword>
<dbReference type="AlphaFoldDB" id="A0A5R9QH88"/>
<gene>
    <name evidence="1" type="ORF">DN820_05615</name>
</gene>
<reference evidence="1 2" key="1">
    <citation type="journal article" date="2017" name="Eur. J. Clin. Microbiol. Infect. Dis.">
        <title>Uncommonly isolated clinical Pseudomonas: identification and phylogenetic assignation.</title>
        <authorList>
            <person name="Mulet M."/>
            <person name="Gomila M."/>
            <person name="Ramirez A."/>
            <person name="Cardew S."/>
            <person name="Moore E.R."/>
            <person name="Lalucat J."/>
            <person name="Garcia-Valdes E."/>
        </authorList>
    </citation>
    <scope>NUCLEOTIDE SEQUENCE [LARGE SCALE GENOMIC DNA]</scope>
    <source>
        <strain evidence="1 2">SD129</strain>
    </source>
</reference>
<dbReference type="InterPro" id="IPR011009">
    <property type="entry name" value="Kinase-like_dom_sf"/>
</dbReference>
<dbReference type="Proteomes" id="UP000306753">
    <property type="component" value="Unassembled WGS sequence"/>
</dbReference>
<protein>
    <submittedName>
        <fullName evidence="1">Toluene tolerance protein</fullName>
    </submittedName>
</protein>
<dbReference type="RefSeq" id="WP_138411182.1">
    <property type="nucleotide sequence ID" value="NZ_QLAF01000010.1"/>
</dbReference>
<dbReference type="EMBL" id="QLAG01000005">
    <property type="protein sequence ID" value="TLX64587.1"/>
    <property type="molecule type" value="Genomic_DNA"/>
</dbReference>
<accession>A0A5R9QH88</accession>
<evidence type="ECO:0000313" key="2">
    <source>
        <dbReference type="Proteomes" id="UP000306753"/>
    </source>
</evidence>
<proteinExistence type="predicted"/>